<name>D3QC18_STANL</name>
<feature type="transmembrane region" description="Helical" evidence="1">
    <location>
        <begin position="46"/>
        <end position="69"/>
    </location>
</feature>
<dbReference type="PROSITE" id="PS50924">
    <property type="entry name" value="MHYT"/>
    <property type="match status" value="1"/>
</dbReference>
<feature type="transmembrane region" description="Helical" evidence="1">
    <location>
        <begin position="146"/>
        <end position="167"/>
    </location>
</feature>
<accession>D3QC18</accession>
<dbReference type="GO" id="GO:0016020">
    <property type="term" value="C:membrane"/>
    <property type="evidence" value="ECO:0007669"/>
    <property type="project" value="UniProtKB-UniRule"/>
</dbReference>
<evidence type="ECO:0000256" key="1">
    <source>
        <dbReference type="PROSITE-ProRule" id="PRU00244"/>
    </source>
</evidence>
<dbReference type="OrthoDB" id="3763366at2"/>
<dbReference type="InterPro" id="IPR005330">
    <property type="entry name" value="MHYT_dom"/>
</dbReference>
<feature type="transmembrane region" description="Helical" evidence="1">
    <location>
        <begin position="213"/>
        <end position="235"/>
    </location>
</feature>
<dbReference type="eggNOG" id="COG3300">
    <property type="taxonomic scope" value="Bacteria"/>
</dbReference>
<organism evidence="4 5">
    <name type="scientific">Stackebrandtia nassauensis (strain DSM 44728 / CIP 108903 / NRRL B-16338 / NBRC 102104 / LLR-40K-21)</name>
    <dbReference type="NCBI Taxonomy" id="446470"/>
    <lineage>
        <taxon>Bacteria</taxon>
        <taxon>Bacillati</taxon>
        <taxon>Actinomycetota</taxon>
        <taxon>Actinomycetes</taxon>
        <taxon>Glycomycetales</taxon>
        <taxon>Glycomycetaceae</taxon>
        <taxon>Stackebrandtia</taxon>
    </lineage>
</organism>
<dbReference type="PANTHER" id="PTHR35152">
    <property type="entry name" value="DOMAIN SIGNALLING PROTEIN, PUTATIVE (AFU_ORTHOLOGUE AFUA_5G11310)-RELATED"/>
    <property type="match status" value="1"/>
</dbReference>
<dbReference type="AlphaFoldDB" id="D3QC18"/>
<feature type="transmembrane region" description="Helical" evidence="1">
    <location>
        <begin position="81"/>
        <end position="105"/>
    </location>
</feature>
<dbReference type="EMBL" id="CP001778">
    <property type="protein sequence ID" value="ADD44907.1"/>
    <property type="molecule type" value="Genomic_DNA"/>
</dbReference>
<feature type="transmembrane region" description="Helical" evidence="1">
    <location>
        <begin position="112"/>
        <end position="134"/>
    </location>
</feature>
<evidence type="ECO:0000256" key="2">
    <source>
        <dbReference type="SAM" id="MobiDB-lite"/>
    </source>
</evidence>
<keyword evidence="1" id="KW-0472">Membrane</keyword>
<dbReference type="HOGENOM" id="CLU_061170_0_1_11"/>
<dbReference type="Proteomes" id="UP000000844">
    <property type="component" value="Chromosome"/>
</dbReference>
<feature type="transmembrane region" description="Helical" evidence="1">
    <location>
        <begin position="14"/>
        <end position="34"/>
    </location>
</feature>
<keyword evidence="5" id="KW-1185">Reference proteome</keyword>
<feature type="domain" description="MHYT" evidence="3">
    <location>
        <begin position="8"/>
        <end position="199"/>
    </location>
</feature>
<protein>
    <submittedName>
        <fullName evidence="4">Putative integral membrane sensor protein</fullName>
    </submittedName>
</protein>
<sequence>MTHDHFAYGPINPIMGFGFALAGAFLGLTCMLHARRLPSGRGRIKWLAFASLAIGGTGIWMMHFIAMIGFSVPDGEVRYDIPITAASLVISIVSVAFGIFTVGLGKSSITKILIGGPLTGMGVVAMHYTGMAAVNLPGTIHYDPMWVAGSIAIAVVAATVALFFTTWVSGKGSLIGASIIMGIAVTGMHYTGMRSISVAIDDDILEVPGVDPLVLLIPILILATIVLIGLIVGVLGERDDMDELPERIVEAIERRRELTEETEAAQAADAATPSFWDPEPQPAAAEPAAVGQGRGGPTRFDAQAFGNRRLPQPRSNETAAPLWDTAEIEAGDPAPRR</sequence>
<proteinExistence type="predicted"/>
<evidence type="ECO:0000259" key="3">
    <source>
        <dbReference type="PROSITE" id="PS50924"/>
    </source>
</evidence>
<reference evidence="4 5" key="1">
    <citation type="journal article" date="2009" name="Stand. Genomic Sci.">
        <title>Complete genome sequence of Stackebrandtia nassauensis type strain (LLR-40K-21).</title>
        <authorList>
            <person name="Munk C."/>
            <person name="Lapidus A."/>
            <person name="Copeland A."/>
            <person name="Jando M."/>
            <person name="Mayilraj S."/>
            <person name="Glavina Del Rio T."/>
            <person name="Nolan M."/>
            <person name="Chen F."/>
            <person name="Lucas S."/>
            <person name="Tice H."/>
            <person name="Cheng J.F."/>
            <person name="Han C."/>
            <person name="Detter J.C."/>
            <person name="Bruce D."/>
            <person name="Goodwin L."/>
            <person name="Chain P."/>
            <person name="Pitluck S."/>
            <person name="Goker M."/>
            <person name="Ovchinikova G."/>
            <person name="Pati A."/>
            <person name="Ivanova N."/>
            <person name="Mavromatis K."/>
            <person name="Chen A."/>
            <person name="Palaniappan K."/>
            <person name="Land M."/>
            <person name="Hauser L."/>
            <person name="Chang Y.J."/>
            <person name="Jeffries C.D."/>
            <person name="Bristow J."/>
            <person name="Eisen J.A."/>
            <person name="Markowitz V."/>
            <person name="Hugenholtz P."/>
            <person name="Kyrpides N.C."/>
            <person name="Klenk H.P."/>
        </authorList>
    </citation>
    <scope>NUCLEOTIDE SEQUENCE [LARGE SCALE GENOMIC DNA]</scope>
    <source>
        <strain evidence="5">DSM 44728 / CIP 108903 / NRRL B-16338 / NBRC 102104 / LLR-40K-21</strain>
    </source>
</reference>
<evidence type="ECO:0000313" key="4">
    <source>
        <dbReference type="EMBL" id="ADD44907.1"/>
    </source>
</evidence>
<dbReference type="STRING" id="446470.Snas_5273"/>
<gene>
    <name evidence="4" type="ordered locus">Snas_5273</name>
</gene>
<dbReference type="KEGG" id="sna:Snas_5273"/>
<keyword evidence="1" id="KW-1133">Transmembrane helix</keyword>
<keyword evidence="1" id="KW-0812">Transmembrane</keyword>
<dbReference type="RefSeq" id="WP_013020478.1">
    <property type="nucleotide sequence ID" value="NC_013947.1"/>
</dbReference>
<dbReference type="Pfam" id="PF03707">
    <property type="entry name" value="MHYT"/>
    <property type="match status" value="2"/>
</dbReference>
<dbReference type="PANTHER" id="PTHR35152:SF1">
    <property type="entry name" value="DOMAIN SIGNALLING PROTEIN, PUTATIVE (AFU_ORTHOLOGUE AFUA_5G11310)-RELATED"/>
    <property type="match status" value="1"/>
</dbReference>
<feature type="transmembrane region" description="Helical" evidence="1">
    <location>
        <begin position="174"/>
        <end position="193"/>
    </location>
</feature>
<feature type="region of interest" description="Disordered" evidence="2">
    <location>
        <begin position="258"/>
        <end position="337"/>
    </location>
</feature>
<evidence type="ECO:0000313" key="5">
    <source>
        <dbReference type="Proteomes" id="UP000000844"/>
    </source>
</evidence>